<sequence length="720" mass="78805">MNGMHREKRQDSAQNTKPTDADAGTGVFEAAQNDASQAVLANSVAAQTPATSDGAAANGHLPPETNSVNSVINSDNTAASDVAVQPPPPVAPAIATVAAPSHIATSTHGANGHQLVVNSVVASTSAAAEPDVGTSPSAVIPPLPPLMNVAPLPVVDKTTGAHTVTSLLPAVLPFNNGLSVVESVSTPSGHIIASNSAIPPLALRIPAAPLGNAYDATTISIVASALDATERIRRLKDGFRTDMARISNLVHGSLPANDNLIVKHERALVMAFIMCCMWDEIMHKDLWQRYVASYSSRKTKAIIVNLAWKNISDVQTTNKIPVSPEIINQDMEDMKDKLLAYTDVADKPLTRHLSVASAAYEECCAAMETDDLFNDYLTNINHNFELVLDDIYLCHKKLEEIHQSNPYLYLTCDFYYNQSQSTMKEREENLEKYKDQKETILHAFESAISPKRPQSAIIKAMGNMSRKYCNQHIFKLMYLPLQIWKCEKQIRDAIAQNGTEPYQRYEKSISKPFRDIVLQDWKNLERAEQSFTLSSSIEIVTSQPLKNLFHPVAIITQSPSVEPLFSNPDSTHVPVIAAASSHIFTTEHAHTKTPTPEATTEVACKDATESGDVIIQKAQHKHEIVSQQPVQPVSQQPAQPVSQQPVQPVSKKWTGKVTQWSEHQHEANGNAMLAHSSNETTKNRHNMLQAVNSGNNSSPICTFYQTLTILFVLSTLNVFF</sequence>
<evidence type="ECO:0000256" key="1">
    <source>
        <dbReference type="SAM" id="Coils"/>
    </source>
</evidence>
<feature type="coiled-coil region" evidence="1">
    <location>
        <begin position="416"/>
        <end position="443"/>
    </location>
</feature>
<dbReference type="AlphaFoldDB" id="A0A813QGU2"/>
<reference evidence="3" key="1">
    <citation type="submission" date="2021-02" db="EMBL/GenBank/DDBJ databases">
        <authorList>
            <person name="Nowell W R."/>
        </authorList>
    </citation>
    <scope>NUCLEOTIDE SEQUENCE</scope>
</reference>
<feature type="region of interest" description="Disordered" evidence="2">
    <location>
        <begin position="1"/>
        <end position="30"/>
    </location>
</feature>
<protein>
    <submittedName>
        <fullName evidence="3">Uncharacterized protein</fullName>
    </submittedName>
</protein>
<organism evidence="3 4">
    <name type="scientific">Adineta ricciae</name>
    <name type="common">Rotifer</name>
    <dbReference type="NCBI Taxonomy" id="249248"/>
    <lineage>
        <taxon>Eukaryota</taxon>
        <taxon>Metazoa</taxon>
        <taxon>Spiralia</taxon>
        <taxon>Gnathifera</taxon>
        <taxon>Rotifera</taxon>
        <taxon>Eurotatoria</taxon>
        <taxon>Bdelloidea</taxon>
        <taxon>Adinetida</taxon>
        <taxon>Adinetidae</taxon>
        <taxon>Adineta</taxon>
    </lineage>
</organism>
<accession>A0A813QGU2</accession>
<comment type="caution">
    <text evidence="3">The sequence shown here is derived from an EMBL/GenBank/DDBJ whole genome shotgun (WGS) entry which is preliminary data.</text>
</comment>
<gene>
    <name evidence="3" type="ORF">EDS130_LOCUS3087</name>
</gene>
<evidence type="ECO:0000256" key="2">
    <source>
        <dbReference type="SAM" id="MobiDB-lite"/>
    </source>
</evidence>
<evidence type="ECO:0000313" key="3">
    <source>
        <dbReference type="EMBL" id="CAF0766851.1"/>
    </source>
</evidence>
<feature type="compositionally biased region" description="Basic and acidic residues" evidence="2">
    <location>
        <begin position="1"/>
        <end position="11"/>
    </location>
</feature>
<keyword evidence="1" id="KW-0175">Coiled coil</keyword>
<dbReference type="OrthoDB" id="10017906at2759"/>
<dbReference type="Proteomes" id="UP000663852">
    <property type="component" value="Unassembled WGS sequence"/>
</dbReference>
<proteinExistence type="predicted"/>
<evidence type="ECO:0000313" key="4">
    <source>
        <dbReference type="Proteomes" id="UP000663852"/>
    </source>
</evidence>
<name>A0A813QGU2_ADIRI</name>
<feature type="region of interest" description="Disordered" evidence="2">
    <location>
        <begin position="50"/>
        <end position="72"/>
    </location>
</feature>
<dbReference type="EMBL" id="CAJNOJ010000008">
    <property type="protein sequence ID" value="CAF0766851.1"/>
    <property type="molecule type" value="Genomic_DNA"/>
</dbReference>